<dbReference type="AlphaFoldDB" id="N1PDB9"/>
<gene>
    <name evidence="1" type="ORF">DOTSEDRAFT_27232</name>
</gene>
<dbReference type="InterPro" id="IPR038883">
    <property type="entry name" value="AN11006-like"/>
</dbReference>
<sequence>MARELKTCSKQAVNPQANLLALPQELRDQIYHYVFEGLLVKLDARTVHRRNAGLLATSRQLYIESVDLYYKSATFFLTHDCVNGVESDEKRLMKWLKALPSRRRKLIREIRYEFPGVYGLQRSSTCACYQWTRFAYDKQRQVYTRMQRMLADRGLKLQLGVLKFRVRRHDCGWTEYKFKWSSFGEGS</sequence>
<evidence type="ECO:0000313" key="1">
    <source>
        <dbReference type="EMBL" id="EME40598.1"/>
    </source>
</evidence>
<dbReference type="OrthoDB" id="3792446at2759"/>
<reference evidence="2" key="1">
    <citation type="journal article" date="2012" name="PLoS Genet.">
        <title>The genomes of the fungal plant pathogens Cladosporium fulvum and Dothistroma septosporum reveal adaptation to different hosts and lifestyles but also signatures of common ancestry.</title>
        <authorList>
            <person name="de Wit P.J.G.M."/>
            <person name="van der Burgt A."/>
            <person name="Oekmen B."/>
            <person name="Stergiopoulos I."/>
            <person name="Abd-Elsalam K.A."/>
            <person name="Aerts A.L."/>
            <person name="Bahkali A.H."/>
            <person name="Beenen H.G."/>
            <person name="Chettri P."/>
            <person name="Cox M.P."/>
            <person name="Datema E."/>
            <person name="de Vries R.P."/>
            <person name="Dhillon B."/>
            <person name="Ganley A.R."/>
            <person name="Griffiths S.A."/>
            <person name="Guo Y."/>
            <person name="Hamelin R.C."/>
            <person name="Henrissat B."/>
            <person name="Kabir M.S."/>
            <person name="Jashni M.K."/>
            <person name="Kema G."/>
            <person name="Klaubauf S."/>
            <person name="Lapidus A."/>
            <person name="Levasseur A."/>
            <person name="Lindquist E."/>
            <person name="Mehrabi R."/>
            <person name="Ohm R.A."/>
            <person name="Owen T.J."/>
            <person name="Salamov A."/>
            <person name="Schwelm A."/>
            <person name="Schijlen E."/>
            <person name="Sun H."/>
            <person name="van den Burg H.A."/>
            <person name="van Ham R.C.H.J."/>
            <person name="Zhang S."/>
            <person name="Goodwin S.B."/>
            <person name="Grigoriev I.V."/>
            <person name="Collemare J."/>
            <person name="Bradshaw R.E."/>
        </authorList>
    </citation>
    <scope>NUCLEOTIDE SEQUENCE [LARGE SCALE GENOMIC DNA]</scope>
    <source>
        <strain evidence="2">NZE10 / CBS 128990</strain>
    </source>
</reference>
<dbReference type="OMA" id="IREIRYE"/>
<proteinExistence type="predicted"/>
<reference evidence="1 2" key="2">
    <citation type="journal article" date="2012" name="PLoS Pathog.">
        <title>Diverse lifestyles and strategies of plant pathogenesis encoded in the genomes of eighteen Dothideomycetes fungi.</title>
        <authorList>
            <person name="Ohm R.A."/>
            <person name="Feau N."/>
            <person name="Henrissat B."/>
            <person name="Schoch C.L."/>
            <person name="Horwitz B.A."/>
            <person name="Barry K.W."/>
            <person name="Condon B.J."/>
            <person name="Copeland A.C."/>
            <person name="Dhillon B."/>
            <person name="Glaser F."/>
            <person name="Hesse C.N."/>
            <person name="Kosti I."/>
            <person name="LaButti K."/>
            <person name="Lindquist E.A."/>
            <person name="Lucas S."/>
            <person name="Salamov A.A."/>
            <person name="Bradshaw R.E."/>
            <person name="Ciuffetti L."/>
            <person name="Hamelin R.C."/>
            <person name="Kema G.H.J."/>
            <person name="Lawrence C."/>
            <person name="Scott J.A."/>
            <person name="Spatafora J.W."/>
            <person name="Turgeon B.G."/>
            <person name="de Wit P.J.G.M."/>
            <person name="Zhong S."/>
            <person name="Goodwin S.B."/>
            <person name="Grigoriev I.V."/>
        </authorList>
    </citation>
    <scope>NUCLEOTIDE SEQUENCE [LARGE SCALE GENOMIC DNA]</scope>
    <source>
        <strain evidence="2">NZE10 / CBS 128990</strain>
    </source>
</reference>
<dbReference type="PANTHER" id="PTHR42085">
    <property type="entry name" value="F-BOX DOMAIN-CONTAINING PROTEIN"/>
    <property type="match status" value="1"/>
</dbReference>
<dbReference type="HOGENOM" id="CLU_1517830_0_0_1"/>
<protein>
    <recommendedName>
        <fullName evidence="3">F-box domain-containing protein</fullName>
    </recommendedName>
</protein>
<name>N1PDB9_DOTSN</name>
<evidence type="ECO:0000313" key="2">
    <source>
        <dbReference type="Proteomes" id="UP000016933"/>
    </source>
</evidence>
<keyword evidence="2" id="KW-1185">Reference proteome</keyword>
<organism evidence="1 2">
    <name type="scientific">Dothistroma septosporum (strain NZE10 / CBS 128990)</name>
    <name type="common">Red band needle blight fungus</name>
    <name type="synonym">Mycosphaerella pini</name>
    <dbReference type="NCBI Taxonomy" id="675120"/>
    <lineage>
        <taxon>Eukaryota</taxon>
        <taxon>Fungi</taxon>
        <taxon>Dikarya</taxon>
        <taxon>Ascomycota</taxon>
        <taxon>Pezizomycotina</taxon>
        <taxon>Dothideomycetes</taxon>
        <taxon>Dothideomycetidae</taxon>
        <taxon>Mycosphaerellales</taxon>
        <taxon>Mycosphaerellaceae</taxon>
        <taxon>Dothistroma</taxon>
    </lineage>
</organism>
<accession>N1PDB9</accession>
<evidence type="ECO:0008006" key="3">
    <source>
        <dbReference type="Google" id="ProtNLM"/>
    </source>
</evidence>
<dbReference type="Proteomes" id="UP000016933">
    <property type="component" value="Unassembled WGS sequence"/>
</dbReference>
<dbReference type="EMBL" id="KB446543">
    <property type="protein sequence ID" value="EME40598.1"/>
    <property type="molecule type" value="Genomic_DNA"/>
</dbReference>
<dbReference type="PANTHER" id="PTHR42085:SF1">
    <property type="entry name" value="F-BOX DOMAIN-CONTAINING PROTEIN"/>
    <property type="match status" value="1"/>
</dbReference>